<dbReference type="EMBL" id="CP003282">
    <property type="protein sequence ID" value="AFG37308.1"/>
    <property type="molecule type" value="Genomic_DNA"/>
</dbReference>
<dbReference type="HOGENOM" id="CLU_637613_0_0_12"/>
<sequence>MHVSDWKQRTGLLIILAVLAGGGNLYAQEEEMGWWGSYYTPGNLTAGLVAGLGLDYGVSLDLYPNVETKFYKLRPANLFAIDFGIGARGGIHLYTGDDWYPGYTGFSAGPYLSWHLGFRGVENLGITGLEYLARLDLFSSVGINYQLFMGDNAPSAGLGLTTFSGLNYFLTDNLALTLSTTYNRRFTTYSGSRRLLRPGIGVLLKLGPKERLADAPDIAIGAPVYLYFQAYYLMAMGLSGGFFDEQSFSVGDETTFTFVFSDEDEDDVEFTVVRTLLYRNDDASRMWWRLGFTHDDMEGEPGWPHEFEALTNAQHDILRVRYIDPNTNRLTEYRPDDPSRWRRTYAHTPYDRTRLEDYFVRTEQVQVPAGSFTADRHHYAENDYEYTFWVAMDVPGLLIKVEGIDIDGQSFIGELQRIRRGVGSPWEPAW</sequence>
<evidence type="ECO:0000313" key="2">
    <source>
        <dbReference type="Proteomes" id="UP000007383"/>
    </source>
</evidence>
<dbReference type="Proteomes" id="UP000007383">
    <property type="component" value="Chromosome"/>
</dbReference>
<proteinExistence type="predicted"/>
<reference evidence="2" key="1">
    <citation type="journal article" date="2013" name="Stand. Genomic Sci.">
        <title>Complete genome sequence of the halophilic bacterium Spirochaeta africana type strain (Z-7692(T)) from the alkaline Lake Magadi in the East African Rift.</title>
        <authorList>
            <person name="Liolos K."/>
            <person name="Abt B."/>
            <person name="Scheuner C."/>
            <person name="Teshima H."/>
            <person name="Held B."/>
            <person name="Lapidus A."/>
            <person name="Nolan M."/>
            <person name="Lucas S."/>
            <person name="Deshpande S."/>
            <person name="Cheng J.F."/>
            <person name="Tapia R."/>
            <person name="Goodwin L.A."/>
            <person name="Pitluck S."/>
            <person name="Pagani I."/>
            <person name="Ivanova N."/>
            <person name="Mavromatis K."/>
            <person name="Mikhailova N."/>
            <person name="Huntemann M."/>
            <person name="Pati A."/>
            <person name="Chen A."/>
            <person name="Palaniappan K."/>
            <person name="Land M."/>
            <person name="Rohde M."/>
            <person name="Tindall B.J."/>
            <person name="Detter J.C."/>
            <person name="Goker M."/>
            <person name="Bristow J."/>
            <person name="Eisen J.A."/>
            <person name="Markowitz V."/>
            <person name="Hugenholtz P."/>
            <person name="Woyke T."/>
            <person name="Klenk H.P."/>
            <person name="Kyrpides N.C."/>
        </authorList>
    </citation>
    <scope>NUCLEOTIDE SEQUENCE</scope>
    <source>
        <strain evidence="2">ATCC 700263 / DSM 8902 / Z-7692</strain>
    </source>
</reference>
<accession>H9UIG5</accession>
<keyword evidence="2" id="KW-1185">Reference proteome</keyword>
<organism evidence="1 2">
    <name type="scientific">Spirochaeta africana (strain ATCC 700263 / DSM 8902 / Z-7692)</name>
    <dbReference type="NCBI Taxonomy" id="889378"/>
    <lineage>
        <taxon>Bacteria</taxon>
        <taxon>Pseudomonadati</taxon>
        <taxon>Spirochaetota</taxon>
        <taxon>Spirochaetia</taxon>
        <taxon>Spirochaetales</taxon>
        <taxon>Spirochaetaceae</taxon>
        <taxon>Spirochaeta</taxon>
    </lineage>
</organism>
<protein>
    <submittedName>
        <fullName evidence="1">Uncharacterized protein</fullName>
    </submittedName>
</protein>
<dbReference type="KEGG" id="sfc:Spiaf_1230"/>
<gene>
    <name evidence="1" type="ordered locus">Spiaf_1230</name>
</gene>
<dbReference type="RefSeq" id="WP_014455297.1">
    <property type="nucleotide sequence ID" value="NC_017098.1"/>
</dbReference>
<dbReference type="AlphaFoldDB" id="H9UIG5"/>
<name>H9UIG5_SPIAZ</name>
<evidence type="ECO:0000313" key="1">
    <source>
        <dbReference type="EMBL" id="AFG37308.1"/>
    </source>
</evidence>
<dbReference type="PATRIC" id="fig|889378.3.peg.1229"/>